<reference evidence="1" key="1">
    <citation type="submission" date="2023-04" db="EMBL/GenBank/DDBJ databases">
        <title>A chromosome-level genome assembly of the parasitoid wasp Eretmocerus hayati.</title>
        <authorList>
            <person name="Zhong Y."/>
            <person name="Liu S."/>
            <person name="Liu Y."/>
        </authorList>
    </citation>
    <scope>NUCLEOTIDE SEQUENCE</scope>
    <source>
        <strain evidence="1">ZJU_SS_LIU_2023</strain>
    </source>
</reference>
<gene>
    <name evidence="1" type="ORF">QAD02_017662</name>
</gene>
<name>A0ACC2PJB4_9HYME</name>
<evidence type="ECO:0000313" key="2">
    <source>
        <dbReference type="Proteomes" id="UP001239111"/>
    </source>
</evidence>
<organism evidence="1 2">
    <name type="scientific">Eretmocerus hayati</name>
    <dbReference type="NCBI Taxonomy" id="131215"/>
    <lineage>
        <taxon>Eukaryota</taxon>
        <taxon>Metazoa</taxon>
        <taxon>Ecdysozoa</taxon>
        <taxon>Arthropoda</taxon>
        <taxon>Hexapoda</taxon>
        <taxon>Insecta</taxon>
        <taxon>Pterygota</taxon>
        <taxon>Neoptera</taxon>
        <taxon>Endopterygota</taxon>
        <taxon>Hymenoptera</taxon>
        <taxon>Apocrita</taxon>
        <taxon>Proctotrupomorpha</taxon>
        <taxon>Chalcidoidea</taxon>
        <taxon>Aphelinidae</taxon>
        <taxon>Aphelininae</taxon>
        <taxon>Eretmocerus</taxon>
    </lineage>
</organism>
<sequence>MEIDGDHQREPGEENEQQVDPREVEVNVDGGNESAVENDQEEDENAELESLDQEKEYPRLLVSDEHRNCMIKMWSIFAILVLTIVSSTLCQDASRGSEKQNIIPETTQVNNDPLTSNVSYASLEINGIRYGIATIIDSQFLVTSCSVIQKIKMKSITGAKIIVGITDENPNGDVYHVKDTQCHPEYERLSLANGVDRYIHNIGIIKVDDLFNETRTPFTTIADSTYPNFVEGIKGSIEAFDSDGDCFVIDFKILSNETCKENYINQGGLYYGESCGEGIGEPEDASNICDENEGAPFIVEDHMIGFASWISGCSTNETQPSVITEIARHRHWIDAAKEQINEREESSTQSAITKFIFGESPDARPCRIDEDSDHQISLRDCNSLCQDRTAKKGDCDVVSVCFCREGDERESYGKAKRRTEIMA</sequence>
<dbReference type="EMBL" id="CM056741">
    <property type="protein sequence ID" value="KAJ8681870.1"/>
    <property type="molecule type" value="Genomic_DNA"/>
</dbReference>
<keyword evidence="2" id="KW-1185">Reference proteome</keyword>
<evidence type="ECO:0000313" key="1">
    <source>
        <dbReference type="EMBL" id="KAJ8681870.1"/>
    </source>
</evidence>
<proteinExistence type="predicted"/>
<accession>A0ACC2PJB4</accession>
<dbReference type="Proteomes" id="UP001239111">
    <property type="component" value="Chromosome 1"/>
</dbReference>
<protein>
    <submittedName>
        <fullName evidence="1">Uncharacterized protein</fullName>
    </submittedName>
</protein>
<comment type="caution">
    <text evidence="1">The sequence shown here is derived from an EMBL/GenBank/DDBJ whole genome shotgun (WGS) entry which is preliminary data.</text>
</comment>